<dbReference type="EMBL" id="CM042884">
    <property type="protein sequence ID" value="KAI4368298.1"/>
    <property type="molecule type" value="Genomic_DNA"/>
</dbReference>
<sequence length="223" mass="24341">MELEEADDVGRKVDFIRGRGFRKVALQFPDELLKDAGGVVSCCIDEVAAQHVCSDCVVHYGHTCLSPPATLPAYSVFGKAPINKANCAESLLSCAASSEKPVLVLYGLEYAYAMTDIERATSGSMAKFSRILCSSLYPLETIDVAGGTTGDGDIRTKMGNRYRIGGLVWTLPKGQKMEGYLLYWIGSSNAAFQNVVLTFNGCDIDMMQQKIVWSQISHNRGEF</sequence>
<evidence type="ECO:0000313" key="1">
    <source>
        <dbReference type="EMBL" id="KAI4368298.1"/>
    </source>
</evidence>
<comment type="caution">
    <text evidence="1">The sequence shown here is derived from an EMBL/GenBank/DDBJ whole genome shotgun (WGS) entry which is preliminary data.</text>
</comment>
<organism evidence="1 2">
    <name type="scientific">Melastoma candidum</name>
    <dbReference type="NCBI Taxonomy" id="119954"/>
    <lineage>
        <taxon>Eukaryota</taxon>
        <taxon>Viridiplantae</taxon>
        <taxon>Streptophyta</taxon>
        <taxon>Embryophyta</taxon>
        <taxon>Tracheophyta</taxon>
        <taxon>Spermatophyta</taxon>
        <taxon>Magnoliopsida</taxon>
        <taxon>eudicotyledons</taxon>
        <taxon>Gunneridae</taxon>
        <taxon>Pentapetalae</taxon>
        <taxon>rosids</taxon>
        <taxon>malvids</taxon>
        <taxon>Myrtales</taxon>
        <taxon>Melastomataceae</taxon>
        <taxon>Melastomatoideae</taxon>
        <taxon>Melastomateae</taxon>
        <taxon>Melastoma</taxon>
    </lineage>
</organism>
<evidence type="ECO:0000313" key="2">
    <source>
        <dbReference type="Proteomes" id="UP001057402"/>
    </source>
</evidence>
<dbReference type="Proteomes" id="UP001057402">
    <property type="component" value="Chromosome 5"/>
</dbReference>
<name>A0ACB9QSV1_9MYRT</name>
<proteinExistence type="predicted"/>
<reference evidence="2" key="1">
    <citation type="journal article" date="2023" name="Front. Plant Sci.">
        <title>Chromosomal-level genome assembly of Melastoma candidum provides insights into trichome evolution.</title>
        <authorList>
            <person name="Zhong Y."/>
            <person name="Wu W."/>
            <person name="Sun C."/>
            <person name="Zou P."/>
            <person name="Liu Y."/>
            <person name="Dai S."/>
            <person name="Zhou R."/>
        </authorList>
    </citation>
    <scope>NUCLEOTIDE SEQUENCE [LARGE SCALE GENOMIC DNA]</scope>
</reference>
<accession>A0ACB9QSV1</accession>
<keyword evidence="2" id="KW-1185">Reference proteome</keyword>
<gene>
    <name evidence="1" type="ORF">MLD38_016872</name>
</gene>
<protein>
    <submittedName>
        <fullName evidence="1">Uncharacterized protein</fullName>
    </submittedName>
</protein>